<comment type="caution">
    <text evidence="5">The sequence shown here is derived from an EMBL/GenBank/DDBJ whole genome shotgun (WGS) entry which is preliminary data.</text>
</comment>
<dbReference type="GO" id="GO:0016787">
    <property type="term" value="F:hydrolase activity"/>
    <property type="evidence" value="ECO:0007669"/>
    <property type="project" value="UniProtKB-KW"/>
</dbReference>
<keyword evidence="6" id="KW-1185">Reference proteome</keyword>
<evidence type="ECO:0000313" key="5">
    <source>
        <dbReference type="EMBL" id="CAE7938573.1"/>
    </source>
</evidence>
<reference evidence="5" key="1">
    <citation type="submission" date="2021-02" db="EMBL/GenBank/DDBJ databases">
        <authorList>
            <person name="Dougan E. K."/>
            <person name="Rhodes N."/>
            <person name="Thang M."/>
            <person name="Chan C."/>
        </authorList>
    </citation>
    <scope>NUCLEOTIDE SEQUENCE</scope>
</reference>
<accession>A0A813C2M5</accession>
<name>A0A813C2M5_9DINO</name>
<sequence length="485" mass="53249">MAFAKKLAFGLALSIRLGQSTDGWDQKSLAHDDECDRDSEECAVSELQLGARAKAIQNASQHLMGPPSTPFQYNGIEWPALKVGKSGPAHFFAIGDWGGMDGALHPPNECMPHGHTPGCRPRIIAYRGGQTPGPHVFPRTRWNKAHSELLCSHDQFVACFDGGEHKGEHCVPGCGFVPGVDTQPQILVANAFRARAGLVNPDFILNVGDNFYWGGIEENCGASMHGITSTTRHQFDSIFEGVYQGGGLSNKPWISVLGNHDWGGRQFNNGWDQQIAYTWASNRWIMPAPYYSMRIEYSGFSIDVFAIDSNAMDAKSPEEDPEHNMCGRKHNPPGATCASIGGPANVDSCHQWFMEFWGKNKAWALQKVPQSNADWQIGLTHFPCGHESGFYAQLHGMGMDLLVTGHRHDQELHDHSGPGGMTCIVTGGGGGITSEATPNPMDRTHWYGEGQYGFYDFTVDKSKIYIESINYDGKVLKTATVYPSR</sequence>
<evidence type="ECO:0000313" key="6">
    <source>
        <dbReference type="Proteomes" id="UP000601435"/>
    </source>
</evidence>
<dbReference type="PANTHER" id="PTHR10161">
    <property type="entry name" value="TARTRATE-RESISTANT ACID PHOSPHATASE TYPE 5"/>
    <property type="match status" value="1"/>
</dbReference>
<feature type="domain" description="Calcineurin-like phosphoesterase" evidence="4">
    <location>
        <begin position="199"/>
        <end position="409"/>
    </location>
</feature>
<evidence type="ECO:0000259" key="4">
    <source>
        <dbReference type="Pfam" id="PF00149"/>
    </source>
</evidence>
<dbReference type="PANTHER" id="PTHR10161:SF14">
    <property type="entry name" value="TARTRATE-RESISTANT ACID PHOSPHATASE TYPE 5"/>
    <property type="match status" value="1"/>
</dbReference>
<feature type="signal peptide" evidence="3">
    <location>
        <begin position="1"/>
        <end position="23"/>
    </location>
</feature>
<dbReference type="EMBL" id="CAJNJA010086597">
    <property type="protein sequence ID" value="CAE7938573.1"/>
    <property type="molecule type" value="Genomic_DNA"/>
</dbReference>
<evidence type="ECO:0000256" key="1">
    <source>
        <dbReference type="ARBA" id="ARBA00022729"/>
    </source>
</evidence>
<feature type="chain" id="PRO_5032735123" evidence="3">
    <location>
        <begin position="24"/>
        <end position="485"/>
    </location>
</feature>
<keyword evidence="1 3" id="KW-0732">Signal</keyword>
<evidence type="ECO:0000256" key="3">
    <source>
        <dbReference type="SAM" id="SignalP"/>
    </source>
</evidence>
<dbReference type="SUPFAM" id="SSF56300">
    <property type="entry name" value="Metallo-dependent phosphatases"/>
    <property type="match status" value="1"/>
</dbReference>
<dbReference type="Gene3D" id="3.60.21.10">
    <property type="match status" value="1"/>
</dbReference>
<proteinExistence type="predicted"/>
<dbReference type="AlphaFoldDB" id="A0A813C2M5"/>
<protein>
    <submittedName>
        <fullName evidence="5">ACP5 protein</fullName>
    </submittedName>
</protein>
<dbReference type="Pfam" id="PF00149">
    <property type="entry name" value="Metallophos"/>
    <property type="match status" value="1"/>
</dbReference>
<evidence type="ECO:0000256" key="2">
    <source>
        <dbReference type="ARBA" id="ARBA00022801"/>
    </source>
</evidence>
<organism evidence="5 6">
    <name type="scientific">Symbiodinium necroappetens</name>
    <dbReference type="NCBI Taxonomy" id="1628268"/>
    <lineage>
        <taxon>Eukaryota</taxon>
        <taxon>Sar</taxon>
        <taxon>Alveolata</taxon>
        <taxon>Dinophyceae</taxon>
        <taxon>Suessiales</taxon>
        <taxon>Symbiodiniaceae</taxon>
        <taxon>Symbiodinium</taxon>
    </lineage>
</organism>
<dbReference type="InterPro" id="IPR051558">
    <property type="entry name" value="Metallophosphoesterase_PAP"/>
</dbReference>
<dbReference type="Proteomes" id="UP000601435">
    <property type="component" value="Unassembled WGS sequence"/>
</dbReference>
<dbReference type="OrthoDB" id="411211at2759"/>
<dbReference type="InterPro" id="IPR029052">
    <property type="entry name" value="Metallo-depent_PP-like"/>
</dbReference>
<keyword evidence="2" id="KW-0378">Hydrolase</keyword>
<gene>
    <name evidence="5" type="primary">ACP5</name>
    <name evidence="5" type="ORF">SNEC2469_LOCUS33205</name>
</gene>
<dbReference type="InterPro" id="IPR004843">
    <property type="entry name" value="Calcineurin-like_PHP"/>
</dbReference>